<keyword evidence="8 14" id="KW-0067">ATP-binding</keyword>
<evidence type="ECO:0000256" key="3">
    <source>
        <dbReference type="ARBA" id="ARBA00022475"/>
    </source>
</evidence>
<dbReference type="OrthoDB" id="9807790at2"/>
<dbReference type="InterPro" id="IPR050206">
    <property type="entry name" value="FtsK/SpoIIIE/SftA"/>
</dbReference>
<dbReference type="InterPro" id="IPR027417">
    <property type="entry name" value="P-loop_NTPase"/>
</dbReference>
<evidence type="ECO:0000313" key="20">
    <source>
        <dbReference type="Proteomes" id="UP000290253"/>
    </source>
</evidence>
<dbReference type="Pfam" id="PF17854">
    <property type="entry name" value="FtsK_alpha"/>
    <property type="match status" value="1"/>
</dbReference>
<comment type="subcellular location">
    <subcellularLocation>
        <location evidence="1">Cell membrane</location>
        <topology evidence="1">Multi-pass membrane protein</topology>
    </subcellularLocation>
</comment>
<dbReference type="GO" id="GO:0003677">
    <property type="term" value="F:DNA binding"/>
    <property type="evidence" value="ECO:0007669"/>
    <property type="project" value="UniProtKB-KW"/>
</dbReference>
<dbReference type="Proteomes" id="UP000290253">
    <property type="component" value="Unassembled WGS sequence"/>
</dbReference>
<gene>
    <name evidence="19" type="ORF">ESZ00_15620</name>
</gene>
<evidence type="ECO:0000256" key="13">
    <source>
        <dbReference type="ARBA" id="ARBA00025923"/>
    </source>
</evidence>
<dbReference type="SMART" id="SM00843">
    <property type="entry name" value="Ftsk_gamma"/>
    <property type="match status" value="1"/>
</dbReference>
<dbReference type="GO" id="GO:0007059">
    <property type="term" value="P:chromosome segregation"/>
    <property type="evidence" value="ECO:0007669"/>
    <property type="project" value="UniProtKB-KW"/>
</dbReference>
<evidence type="ECO:0000256" key="8">
    <source>
        <dbReference type="ARBA" id="ARBA00022840"/>
    </source>
</evidence>
<accession>A0A4Q1SBH3</accession>
<keyword evidence="12" id="KW-0131">Cell cycle</keyword>
<dbReference type="InterPro" id="IPR036390">
    <property type="entry name" value="WH_DNA-bd_sf"/>
</dbReference>
<dbReference type="InterPro" id="IPR036388">
    <property type="entry name" value="WH-like_DNA-bd_sf"/>
</dbReference>
<dbReference type="CDD" id="cd01127">
    <property type="entry name" value="TrwB_TraG_TraD_VirD4"/>
    <property type="match status" value="1"/>
</dbReference>
<evidence type="ECO:0000259" key="18">
    <source>
        <dbReference type="PROSITE" id="PS50901"/>
    </source>
</evidence>
<dbReference type="Pfam" id="PF09397">
    <property type="entry name" value="FtsK_gamma"/>
    <property type="match status" value="1"/>
</dbReference>
<dbReference type="GO" id="GO:0005886">
    <property type="term" value="C:plasma membrane"/>
    <property type="evidence" value="ECO:0007669"/>
    <property type="project" value="UniProtKB-SubCell"/>
</dbReference>
<sequence length="849" mass="93425">MKPLKLVTTPTRNRRLNELIGLLVLVSAILLLLALISYHPTDPSFDTVGGFGSSGRPAHNWTGLLGAWIADIVLQIEGVTSFFLPLLIGALGWSWLRSRPAGSPGAKLLGILLCALFLPSLMALLPGHMHFPAGLPISGVTGRLVSDALISWLNYPGACVISVAMVGIALYLSTTFSFNTAQEWLAIRLAFVMAWRDRLRNWRASRKLSKEQKAEARAERLREKELAKARKAQAKLEKRQLKEGHIIEPVPSPYAENDEAEIPRGRHAGFSETYAPEAPVADPYLEDPPQPPTVWDQMPRAHVQEPVRVPEPPIPYPETEEEPAPATGPIAVSSRPPAEAAIAVAQRAEAQTQHVTVAPKSVAGYQLPPSTLLHLSEDTQTIREDELRAEAQILVEKCAEFDVMGQVERINPGPVVTTFEFRPDAGVKYSRVTGLAEDLCLAMRAESILIERMAGKSTVGIQVPNHDRETIWLRDVIEADGFRSAKSKLTLAMGKDINGRIVTADLATMPHVLIAGSTGSGKSVAINAMIMSVLFKATPDQVRLILVDPKRVELGMYEKIPHLFTPIITEPKLAANALRNAVREMERRLKLLASRSVRNIDQYNKLFETPSLFEDSPDETPLPYIMIIIDELADLMMLDKANVEEAITRLAQMARAVGIHLVLATQRPSVDVITGLIKANVPSRISFRLATKVDSRTILDANGAESLLGRGDMLFLPPGTSRLQRVHAPFVTEKEIASVTDFWKRQGEAEYAEGFLEAPKDANGREIGGDGEGDDQDDELFQDAVRLVLEFGKASTSLLQRRLRIGYGRAAHLIDMMERDGLVGPAEGSKPREILKRPDWLSEVESAMR</sequence>
<dbReference type="SUPFAM" id="SSF46785">
    <property type="entry name" value="Winged helix' DNA-binding domain"/>
    <property type="match status" value="1"/>
</dbReference>
<feature type="transmembrane region" description="Helical" evidence="17">
    <location>
        <begin position="108"/>
        <end position="129"/>
    </location>
</feature>
<name>A0A4Q1SBH3_9BACT</name>
<evidence type="ECO:0000256" key="15">
    <source>
        <dbReference type="SAM" id="Coils"/>
    </source>
</evidence>
<dbReference type="EMBL" id="SDMK01000003">
    <property type="protein sequence ID" value="RXS94494.1"/>
    <property type="molecule type" value="Genomic_DNA"/>
</dbReference>
<evidence type="ECO:0000256" key="5">
    <source>
        <dbReference type="ARBA" id="ARBA00022692"/>
    </source>
</evidence>
<dbReference type="Gene3D" id="3.40.50.300">
    <property type="entry name" value="P-loop containing nucleotide triphosphate hydrolases"/>
    <property type="match status" value="1"/>
</dbReference>
<evidence type="ECO:0000256" key="11">
    <source>
        <dbReference type="ARBA" id="ARBA00023136"/>
    </source>
</evidence>
<dbReference type="Gene3D" id="3.30.980.40">
    <property type="match status" value="1"/>
</dbReference>
<keyword evidence="20" id="KW-1185">Reference proteome</keyword>
<dbReference type="PANTHER" id="PTHR22683">
    <property type="entry name" value="SPORULATION PROTEIN RELATED"/>
    <property type="match status" value="1"/>
</dbReference>
<comment type="subunit">
    <text evidence="13">Homohexamer. Forms a ring that surrounds DNA.</text>
</comment>
<evidence type="ECO:0000256" key="10">
    <source>
        <dbReference type="ARBA" id="ARBA00023125"/>
    </source>
</evidence>
<feature type="transmembrane region" description="Helical" evidence="17">
    <location>
        <begin position="20"/>
        <end position="38"/>
    </location>
</feature>
<evidence type="ECO:0000256" key="4">
    <source>
        <dbReference type="ARBA" id="ARBA00022618"/>
    </source>
</evidence>
<dbReference type="InterPro" id="IPR002543">
    <property type="entry name" value="FtsK_dom"/>
</dbReference>
<evidence type="ECO:0000256" key="17">
    <source>
        <dbReference type="SAM" id="Phobius"/>
    </source>
</evidence>
<dbReference type="SUPFAM" id="SSF52540">
    <property type="entry name" value="P-loop containing nucleoside triphosphate hydrolases"/>
    <property type="match status" value="1"/>
</dbReference>
<organism evidence="19 20">
    <name type="scientific">Silvibacterium dinghuense</name>
    <dbReference type="NCBI Taxonomy" id="1560006"/>
    <lineage>
        <taxon>Bacteria</taxon>
        <taxon>Pseudomonadati</taxon>
        <taxon>Acidobacteriota</taxon>
        <taxon>Terriglobia</taxon>
        <taxon>Terriglobales</taxon>
        <taxon>Acidobacteriaceae</taxon>
        <taxon>Silvibacterium</taxon>
    </lineage>
</organism>
<feature type="domain" description="FtsK" evidence="18">
    <location>
        <begin position="499"/>
        <end position="696"/>
    </location>
</feature>
<dbReference type="SMART" id="SM00382">
    <property type="entry name" value="AAA"/>
    <property type="match status" value="1"/>
</dbReference>
<feature type="binding site" evidence="14">
    <location>
        <begin position="516"/>
        <end position="523"/>
    </location>
    <ligand>
        <name>ATP</name>
        <dbReference type="ChEBI" id="CHEBI:30616"/>
    </ligand>
</feature>
<evidence type="ECO:0000256" key="7">
    <source>
        <dbReference type="ARBA" id="ARBA00022829"/>
    </source>
</evidence>
<dbReference type="PANTHER" id="PTHR22683:SF41">
    <property type="entry name" value="DNA TRANSLOCASE FTSK"/>
    <property type="match status" value="1"/>
</dbReference>
<feature type="region of interest" description="Disordered" evidence="16">
    <location>
        <begin position="313"/>
        <end position="332"/>
    </location>
</feature>
<comment type="caution">
    <text evidence="19">The sequence shown here is derived from an EMBL/GenBank/DDBJ whole genome shotgun (WGS) entry which is preliminary data.</text>
</comment>
<dbReference type="Pfam" id="PF13491">
    <property type="entry name" value="FtsK_4TM"/>
    <property type="match status" value="1"/>
</dbReference>
<keyword evidence="10" id="KW-0238">DNA-binding</keyword>
<keyword evidence="7" id="KW-0159">Chromosome partition</keyword>
<keyword evidence="4" id="KW-0132">Cell division</keyword>
<dbReference type="GO" id="GO:0005524">
    <property type="term" value="F:ATP binding"/>
    <property type="evidence" value="ECO:0007669"/>
    <property type="project" value="UniProtKB-UniRule"/>
</dbReference>
<keyword evidence="6 14" id="KW-0547">Nucleotide-binding</keyword>
<dbReference type="Gene3D" id="1.10.10.10">
    <property type="entry name" value="Winged helix-like DNA-binding domain superfamily/Winged helix DNA-binding domain"/>
    <property type="match status" value="1"/>
</dbReference>
<keyword evidence="15" id="KW-0175">Coiled coil</keyword>
<dbReference type="InterPro" id="IPR003593">
    <property type="entry name" value="AAA+_ATPase"/>
</dbReference>
<keyword evidence="5 17" id="KW-0812">Transmembrane</keyword>
<dbReference type="InterPro" id="IPR018541">
    <property type="entry name" value="Ftsk_gamma"/>
</dbReference>
<reference evidence="19 20" key="1">
    <citation type="journal article" date="2016" name="Int. J. Syst. Evol. Microbiol.">
        <title>Acidipila dinghuensis sp. nov., an acidobacterium isolated from forest soil.</title>
        <authorList>
            <person name="Jiang Y.W."/>
            <person name="Wang J."/>
            <person name="Chen M.H."/>
            <person name="Lv Y.Y."/>
            <person name="Qiu L.H."/>
        </authorList>
    </citation>
    <scope>NUCLEOTIDE SEQUENCE [LARGE SCALE GENOMIC DNA]</scope>
    <source>
        <strain evidence="19 20">DHOF10</strain>
    </source>
</reference>
<dbReference type="AlphaFoldDB" id="A0A4Q1SBH3"/>
<evidence type="ECO:0000256" key="16">
    <source>
        <dbReference type="SAM" id="MobiDB-lite"/>
    </source>
</evidence>
<dbReference type="Pfam" id="PF01580">
    <property type="entry name" value="FtsK_SpoIIIE"/>
    <property type="match status" value="1"/>
</dbReference>
<dbReference type="InterPro" id="IPR041027">
    <property type="entry name" value="FtsK_alpha"/>
</dbReference>
<feature type="coiled-coil region" evidence="15">
    <location>
        <begin position="199"/>
        <end position="244"/>
    </location>
</feature>
<keyword evidence="9 17" id="KW-1133">Transmembrane helix</keyword>
<dbReference type="RefSeq" id="WP_129209231.1">
    <property type="nucleotide sequence ID" value="NZ_BMGU01000005.1"/>
</dbReference>
<evidence type="ECO:0000256" key="12">
    <source>
        <dbReference type="ARBA" id="ARBA00023306"/>
    </source>
</evidence>
<evidence type="ECO:0000313" key="19">
    <source>
        <dbReference type="EMBL" id="RXS94494.1"/>
    </source>
</evidence>
<keyword evidence="3" id="KW-1003">Cell membrane</keyword>
<comment type="similarity">
    <text evidence="2">Belongs to the FtsK/SpoIIIE/SftA family.</text>
</comment>
<proteinExistence type="inferred from homology"/>
<evidence type="ECO:0000256" key="14">
    <source>
        <dbReference type="PROSITE-ProRule" id="PRU00289"/>
    </source>
</evidence>
<evidence type="ECO:0000256" key="9">
    <source>
        <dbReference type="ARBA" id="ARBA00022989"/>
    </source>
</evidence>
<dbReference type="PROSITE" id="PS50901">
    <property type="entry name" value="FTSK"/>
    <property type="match status" value="1"/>
</dbReference>
<feature type="transmembrane region" description="Helical" evidence="17">
    <location>
        <begin position="72"/>
        <end position="96"/>
    </location>
</feature>
<keyword evidence="11 17" id="KW-0472">Membrane</keyword>
<evidence type="ECO:0000256" key="6">
    <source>
        <dbReference type="ARBA" id="ARBA00022741"/>
    </source>
</evidence>
<evidence type="ECO:0000256" key="2">
    <source>
        <dbReference type="ARBA" id="ARBA00006474"/>
    </source>
</evidence>
<dbReference type="InterPro" id="IPR025199">
    <property type="entry name" value="FtsK_4TM"/>
</dbReference>
<protein>
    <submittedName>
        <fullName evidence="19">DNA translocase FtsK</fullName>
    </submittedName>
</protein>
<evidence type="ECO:0000256" key="1">
    <source>
        <dbReference type="ARBA" id="ARBA00004651"/>
    </source>
</evidence>
<dbReference type="GO" id="GO:0051301">
    <property type="term" value="P:cell division"/>
    <property type="evidence" value="ECO:0007669"/>
    <property type="project" value="UniProtKB-KW"/>
</dbReference>